<evidence type="ECO:0000259" key="12">
    <source>
        <dbReference type="Pfam" id="PF00912"/>
    </source>
</evidence>
<accession>A0A8J2YQN9</accession>
<dbReference type="GO" id="GO:0009274">
    <property type="term" value="C:peptidoglycan-based cell wall"/>
    <property type="evidence" value="ECO:0007669"/>
    <property type="project" value="InterPro"/>
</dbReference>
<proteinExistence type="inferred from homology"/>
<evidence type="ECO:0000256" key="4">
    <source>
        <dbReference type="ARBA" id="ARBA00022679"/>
    </source>
</evidence>
<evidence type="ECO:0000256" key="1">
    <source>
        <dbReference type="ARBA" id="ARBA00022475"/>
    </source>
</evidence>
<comment type="catalytic activity">
    <reaction evidence="11">
        <text>[GlcNAc-(1-&gt;4)-Mur2Ac(oyl-L-Ala-gamma-D-Glu-L-Lys-D-Ala-D-Ala)](n)-di-trans,octa-cis-undecaprenyl diphosphate + beta-D-GlcNAc-(1-&gt;4)-Mur2Ac(oyl-L-Ala-gamma-D-Glu-L-Lys-D-Ala-D-Ala)-di-trans,octa-cis-undecaprenyl diphosphate = [GlcNAc-(1-&gt;4)-Mur2Ac(oyl-L-Ala-gamma-D-Glu-L-Lys-D-Ala-D-Ala)](n+1)-di-trans,octa-cis-undecaprenyl diphosphate + di-trans,octa-cis-undecaprenyl diphosphate + H(+)</text>
        <dbReference type="Rhea" id="RHEA:23708"/>
        <dbReference type="Rhea" id="RHEA-COMP:9602"/>
        <dbReference type="Rhea" id="RHEA-COMP:9603"/>
        <dbReference type="ChEBI" id="CHEBI:15378"/>
        <dbReference type="ChEBI" id="CHEBI:58405"/>
        <dbReference type="ChEBI" id="CHEBI:60033"/>
        <dbReference type="ChEBI" id="CHEBI:78435"/>
        <dbReference type="EC" id="2.4.99.28"/>
    </reaction>
</comment>
<evidence type="ECO:0000256" key="7">
    <source>
        <dbReference type="ARBA" id="ARBA00022984"/>
    </source>
</evidence>
<comment type="subcellular location">
    <subcellularLocation>
        <location evidence="11">Cell inner membrane</location>
        <topology evidence="11">Single-pass membrane protein</topology>
    </subcellularLocation>
</comment>
<name>A0A8J2YQN9_9PROT</name>
<comment type="similarity">
    <text evidence="11">Belongs to the glycosyltransferase 51 family.</text>
</comment>
<comment type="caution">
    <text evidence="13">The sequence shown here is derived from an EMBL/GenBank/DDBJ whole genome shotgun (WGS) entry which is preliminary data.</text>
</comment>
<keyword evidence="1 11" id="KW-1003">Cell membrane</keyword>
<reference evidence="13" key="1">
    <citation type="journal article" date="2014" name="Int. J. Syst. Evol. Microbiol.">
        <title>Complete genome sequence of Corynebacterium casei LMG S-19264T (=DSM 44701T), isolated from a smear-ripened cheese.</title>
        <authorList>
            <consortium name="US DOE Joint Genome Institute (JGI-PGF)"/>
            <person name="Walter F."/>
            <person name="Albersmeier A."/>
            <person name="Kalinowski J."/>
            <person name="Ruckert C."/>
        </authorList>
    </citation>
    <scope>NUCLEOTIDE SEQUENCE</scope>
    <source>
        <strain evidence="13">CGMCC 1.15725</strain>
    </source>
</reference>
<reference evidence="13" key="2">
    <citation type="submission" date="2020-09" db="EMBL/GenBank/DDBJ databases">
        <authorList>
            <person name="Sun Q."/>
            <person name="Zhou Y."/>
        </authorList>
    </citation>
    <scope>NUCLEOTIDE SEQUENCE</scope>
    <source>
        <strain evidence="13">CGMCC 1.15725</strain>
    </source>
</reference>
<dbReference type="UniPathway" id="UPA00219"/>
<evidence type="ECO:0000256" key="11">
    <source>
        <dbReference type="HAMAP-Rule" id="MF_00766"/>
    </source>
</evidence>
<evidence type="ECO:0000313" key="13">
    <source>
        <dbReference type="EMBL" id="GGF02985.1"/>
    </source>
</evidence>
<evidence type="ECO:0000256" key="2">
    <source>
        <dbReference type="ARBA" id="ARBA00022519"/>
    </source>
</evidence>
<dbReference type="InterPro" id="IPR001264">
    <property type="entry name" value="Glyco_trans_51"/>
</dbReference>
<dbReference type="SUPFAM" id="SSF53955">
    <property type="entry name" value="Lysozyme-like"/>
    <property type="match status" value="1"/>
</dbReference>
<dbReference type="InterPro" id="IPR023346">
    <property type="entry name" value="Lysozyme-like_dom_sf"/>
</dbReference>
<evidence type="ECO:0000256" key="3">
    <source>
        <dbReference type="ARBA" id="ARBA00022676"/>
    </source>
</evidence>
<keyword evidence="8 11" id="KW-1133">Transmembrane helix</keyword>
<keyword evidence="4 11" id="KW-0808">Transferase</keyword>
<dbReference type="InterPro" id="IPR011812">
    <property type="entry name" value="Pep_trsgly"/>
</dbReference>
<keyword evidence="9 11" id="KW-0472">Membrane</keyword>
<dbReference type="EC" id="2.4.99.28" evidence="11"/>
<dbReference type="GO" id="GO:0008360">
    <property type="term" value="P:regulation of cell shape"/>
    <property type="evidence" value="ECO:0007669"/>
    <property type="project" value="UniProtKB-KW"/>
</dbReference>
<dbReference type="GO" id="GO:0008955">
    <property type="term" value="F:peptidoglycan glycosyltransferase activity"/>
    <property type="evidence" value="ECO:0007669"/>
    <property type="project" value="UniProtKB-UniRule"/>
</dbReference>
<dbReference type="Pfam" id="PF00912">
    <property type="entry name" value="Transgly"/>
    <property type="match status" value="1"/>
</dbReference>
<dbReference type="PANTHER" id="PTHR30400">
    <property type="entry name" value="MONOFUNCTIONAL BIOSYNTHETIC PEPTIDOGLYCAN TRANSGLYCOSYLASE"/>
    <property type="match status" value="1"/>
</dbReference>
<evidence type="ECO:0000256" key="8">
    <source>
        <dbReference type="ARBA" id="ARBA00022989"/>
    </source>
</evidence>
<dbReference type="HAMAP" id="MF_00766">
    <property type="entry name" value="PGT_MtgA"/>
    <property type="match status" value="1"/>
</dbReference>
<sequence>MIAMARALSWSIRLLAGFLALSLLGVVAYRILPPPVTPLMLVRAVEGEPIHAPWLAAHDIPPDIVAAVLTSEDQRFCQHHGFDFIEIDKALEAEEDGRRLRGASTISQQAARDLWLLPVRSFVRKGIEAYFTVLIEALWPKWRIAQSYLNTVEWGPGVYGVEAASQYAFHHPASRLSRHEAALLAAILPNPRRWSAAAPTAYIRGRAETILERMGRHEADTSCVKPLGEQME</sequence>
<comment type="function">
    <text evidence="11">Peptidoglycan polymerase that catalyzes glycan chain elongation from lipid-linked precursors.</text>
</comment>
<dbReference type="InterPro" id="IPR036950">
    <property type="entry name" value="PBP_transglycosylase"/>
</dbReference>
<evidence type="ECO:0000256" key="5">
    <source>
        <dbReference type="ARBA" id="ARBA00022692"/>
    </source>
</evidence>
<keyword evidence="7 11" id="KW-0573">Peptidoglycan synthesis</keyword>
<gene>
    <name evidence="11 13" type="primary">mtgA</name>
    <name evidence="13" type="ORF">GCM10011611_05610</name>
</gene>
<dbReference type="GO" id="GO:0005886">
    <property type="term" value="C:plasma membrane"/>
    <property type="evidence" value="ECO:0007669"/>
    <property type="project" value="UniProtKB-SubCell"/>
</dbReference>
<evidence type="ECO:0000256" key="10">
    <source>
        <dbReference type="ARBA" id="ARBA00023316"/>
    </source>
</evidence>
<evidence type="ECO:0000256" key="6">
    <source>
        <dbReference type="ARBA" id="ARBA00022960"/>
    </source>
</evidence>
<dbReference type="EMBL" id="BMJQ01000001">
    <property type="protein sequence ID" value="GGF02985.1"/>
    <property type="molecule type" value="Genomic_DNA"/>
</dbReference>
<dbReference type="GO" id="GO:0016763">
    <property type="term" value="F:pentosyltransferase activity"/>
    <property type="evidence" value="ECO:0007669"/>
    <property type="project" value="InterPro"/>
</dbReference>
<dbReference type="GO" id="GO:0071555">
    <property type="term" value="P:cell wall organization"/>
    <property type="evidence" value="ECO:0007669"/>
    <property type="project" value="UniProtKB-KW"/>
</dbReference>
<keyword evidence="14" id="KW-1185">Reference proteome</keyword>
<feature type="domain" description="Glycosyl transferase family 51" evidence="12">
    <location>
        <begin position="51"/>
        <end position="214"/>
    </location>
</feature>
<dbReference type="Proteomes" id="UP000646365">
    <property type="component" value="Unassembled WGS sequence"/>
</dbReference>
<keyword evidence="6 11" id="KW-0133">Cell shape</keyword>
<protein>
    <recommendedName>
        <fullName evidence="11">Biosynthetic peptidoglycan transglycosylase</fullName>
        <ecNumber evidence="11">2.4.99.28</ecNumber>
    </recommendedName>
    <alternativeName>
        <fullName evidence="11">Glycan polymerase</fullName>
    </alternativeName>
    <alternativeName>
        <fullName evidence="11">Peptidoglycan glycosyltransferase MtgA</fullName>
        <shortName evidence="11">PGT</shortName>
    </alternativeName>
</protein>
<keyword evidence="10 11" id="KW-0961">Cell wall biogenesis/degradation</keyword>
<keyword evidence="5 11" id="KW-0812">Transmembrane</keyword>
<dbReference type="PANTHER" id="PTHR30400:SF0">
    <property type="entry name" value="BIOSYNTHETIC PEPTIDOGLYCAN TRANSGLYCOSYLASE"/>
    <property type="match status" value="1"/>
</dbReference>
<organism evidence="13 14">
    <name type="scientific">Aliidongia dinghuensis</name>
    <dbReference type="NCBI Taxonomy" id="1867774"/>
    <lineage>
        <taxon>Bacteria</taxon>
        <taxon>Pseudomonadati</taxon>
        <taxon>Pseudomonadota</taxon>
        <taxon>Alphaproteobacteria</taxon>
        <taxon>Rhodospirillales</taxon>
        <taxon>Dongiaceae</taxon>
        <taxon>Aliidongia</taxon>
    </lineage>
</organism>
<evidence type="ECO:0000256" key="9">
    <source>
        <dbReference type="ARBA" id="ARBA00023136"/>
    </source>
</evidence>
<dbReference type="GO" id="GO:0009252">
    <property type="term" value="P:peptidoglycan biosynthetic process"/>
    <property type="evidence" value="ECO:0007669"/>
    <property type="project" value="UniProtKB-UniRule"/>
</dbReference>
<dbReference type="NCBIfam" id="TIGR02070">
    <property type="entry name" value="mono_pep_trsgly"/>
    <property type="match status" value="1"/>
</dbReference>
<evidence type="ECO:0000313" key="14">
    <source>
        <dbReference type="Proteomes" id="UP000646365"/>
    </source>
</evidence>
<dbReference type="AlphaFoldDB" id="A0A8J2YQN9"/>
<keyword evidence="2 11" id="KW-0997">Cell inner membrane</keyword>
<dbReference type="Gene3D" id="1.10.3810.10">
    <property type="entry name" value="Biosynthetic peptidoglycan transglycosylase-like"/>
    <property type="match status" value="1"/>
</dbReference>
<comment type="pathway">
    <text evidence="11">Cell wall biogenesis; peptidoglycan biosynthesis.</text>
</comment>
<keyword evidence="3 11" id="KW-0328">Glycosyltransferase</keyword>